<evidence type="ECO:0000313" key="6">
    <source>
        <dbReference type="Proteomes" id="UP000294854"/>
    </source>
</evidence>
<name>A0A4R5NQ49_9LACO</name>
<feature type="domain" description="HTH marR-type" evidence="4">
    <location>
        <begin position="3"/>
        <end position="135"/>
    </location>
</feature>
<dbReference type="SUPFAM" id="SSF46785">
    <property type="entry name" value="Winged helix' DNA-binding domain"/>
    <property type="match status" value="1"/>
</dbReference>
<protein>
    <recommendedName>
        <fullName evidence="4">HTH marR-type domain-containing protein</fullName>
    </recommendedName>
</protein>
<evidence type="ECO:0000313" key="5">
    <source>
        <dbReference type="EMBL" id="TDG78359.1"/>
    </source>
</evidence>
<proteinExistence type="predicted"/>
<dbReference type="SMART" id="SM00347">
    <property type="entry name" value="HTH_MARR"/>
    <property type="match status" value="1"/>
</dbReference>
<accession>A0A4R5NQ49</accession>
<dbReference type="GO" id="GO:0003700">
    <property type="term" value="F:DNA-binding transcription factor activity"/>
    <property type="evidence" value="ECO:0007669"/>
    <property type="project" value="InterPro"/>
</dbReference>
<dbReference type="Pfam" id="PF12802">
    <property type="entry name" value="MarR_2"/>
    <property type="match status" value="1"/>
</dbReference>
<dbReference type="STRING" id="1122149.FD44_GL000940"/>
<reference evidence="5 6" key="1">
    <citation type="journal article" date="2019" name="Appl. Microbiol. Biotechnol.">
        <title>Uncovering carbohydrate metabolism through a genotype-phenotype association study of 56 lactic acid bacteria genomes.</title>
        <authorList>
            <person name="Buron-Moles G."/>
            <person name="Chailyan A."/>
            <person name="Dolejs I."/>
            <person name="Forster J."/>
            <person name="Miks M.H."/>
        </authorList>
    </citation>
    <scope>NUCLEOTIDE SEQUENCE [LARGE SCALE GENOMIC DNA]</scope>
    <source>
        <strain evidence="5 6">ATCC 49373</strain>
    </source>
</reference>
<dbReference type="GO" id="GO:0003677">
    <property type="term" value="F:DNA binding"/>
    <property type="evidence" value="ECO:0007669"/>
    <property type="project" value="UniProtKB-KW"/>
</dbReference>
<evidence type="ECO:0000256" key="3">
    <source>
        <dbReference type="ARBA" id="ARBA00023163"/>
    </source>
</evidence>
<dbReference type="InterPro" id="IPR036388">
    <property type="entry name" value="WH-like_DNA-bd_sf"/>
</dbReference>
<dbReference type="RefSeq" id="WP_010619065.1">
    <property type="nucleotide sequence ID" value="NZ_PUFO01000043.1"/>
</dbReference>
<keyword evidence="2" id="KW-0238">DNA-binding</keyword>
<evidence type="ECO:0000256" key="2">
    <source>
        <dbReference type="ARBA" id="ARBA00023125"/>
    </source>
</evidence>
<dbReference type="PRINTS" id="PR00598">
    <property type="entry name" value="HTHMARR"/>
</dbReference>
<dbReference type="PANTHER" id="PTHR42756:SF1">
    <property type="entry name" value="TRANSCRIPTIONAL REPRESSOR OF EMRAB OPERON"/>
    <property type="match status" value="1"/>
</dbReference>
<dbReference type="Proteomes" id="UP000294854">
    <property type="component" value="Unassembled WGS sequence"/>
</dbReference>
<sequence>MQYHHFSQYIAGIYRRSKNDFNHQIEALDVHATQSDLLMFIYEHPGRQQVQIAQEMSVDPSLLARDLTVLAKKGWVTRTPATTDRRAKIIALTVAGEALAQELTETMAKWWQSLFNELADFDVDDFDTKLTDIYNVLLKRDRP</sequence>
<evidence type="ECO:0000256" key="1">
    <source>
        <dbReference type="ARBA" id="ARBA00023015"/>
    </source>
</evidence>
<dbReference type="EMBL" id="PUFO01000043">
    <property type="protein sequence ID" value="TDG78359.1"/>
    <property type="molecule type" value="Genomic_DNA"/>
</dbReference>
<dbReference type="InterPro" id="IPR000835">
    <property type="entry name" value="HTH_MarR-typ"/>
</dbReference>
<comment type="caution">
    <text evidence="5">The sequence shown here is derived from an EMBL/GenBank/DDBJ whole genome shotgun (WGS) entry which is preliminary data.</text>
</comment>
<dbReference type="Gene3D" id="1.10.10.10">
    <property type="entry name" value="Winged helix-like DNA-binding domain superfamily/Winged helix DNA-binding domain"/>
    <property type="match status" value="1"/>
</dbReference>
<dbReference type="InterPro" id="IPR036390">
    <property type="entry name" value="WH_DNA-bd_sf"/>
</dbReference>
<keyword evidence="1" id="KW-0805">Transcription regulation</keyword>
<dbReference type="PROSITE" id="PS50995">
    <property type="entry name" value="HTH_MARR_2"/>
    <property type="match status" value="1"/>
</dbReference>
<dbReference type="OrthoDB" id="2193108at2"/>
<dbReference type="PANTHER" id="PTHR42756">
    <property type="entry name" value="TRANSCRIPTIONAL REGULATOR, MARR"/>
    <property type="match status" value="1"/>
</dbReference>
<evidence type="ECO:0000259" key="4">
    <source>
        <dbReference type="PROSITE" id="PS50995"/>
    </source>
</evidence>
<keyword evidence="6" id="KW-1185">Reference proteome</keyword>
<gene>
    <name evidence="5" type="ORF">C5L31_000110</name>
</gene>
<dbReference type="AlphaFoldDB" id="A0A4R5NQ49"/>
<keyword evidence="3" id="KW-0804">Transcription</keyword>
<organism evidence="5 6">
    <name type="scientific">Secundilactobacillus malefermentans</name>
    <dbReference type="NCBI Taxonomy" id="176292"/>
    <lineage>
        <taxon>Bacteria</taxon>
        <taxon>Bacillati</taxon>
        <taxon>Bacillota</taxon>
        <taxon>Bacilli</taxon>
        <taxon>Lactobacillales</taxon>
        <taxon>Lactobacillaceae</taxon>
        <taxon>Secundilactobacillus</taxon>
    </lineage>
</organism>